<dbReference type="SMART" id="SM00409">
    <property type="entry name" value="IG"/>
    <property type="match status" value="1"/>
</dbReference>
<dbReference type="AlphaFoldDB" id="A0AAV7QVZ9"/>
<reference evidence="4" key="1">
    <citation type="journal article" date="2022" name="bioRxiv">
        <title>Sequencing and chromosome-scale assembly of the giantPleurodeles waltlgenome.</title>
        <authorList>
            <person name="Brown T."/>
            <person name="Elewa A."/>
            <person name="Iarovenko S."/>
            <person name="Subramanian E."/>
            <person name="Araus A.J."/>
            <person name="Petzold A."/>
            <person name="Susuki M."/>
            <person name="Suzuki K.-i.T."/>
            <person name="Hayashi T."/>
            <person name="Toyoda A."/>
            <person name="Oliveira C."/>
            <person name="Osipova E."/>
            <person name="Leigh N.D."/>
            <person name="Simon A."/>
            <person name="Yun M.H."/>
        </authorList>
    </citation>
    <scope>NUCLEOTIDE SEQUENCE</scope>
    <source>
        <strain evidence="4">20211129_DDA</strain>
        <tissue evidence="4">Liver</tissue>
    </source>
</reference>
<dbReference type="InterPro" id="IPR036179">
    <property type="entry name" value="Ig-like_dom_sf"/>
</dbReference>
<name>A0AAV7QVZ9_PLEWA</name>
<dbReference type="InterPro" id="IPR013106">
    <property type="entry name" value="Ig_V-set"/>
</dbReference>
<proteinExistence type="predicted"/>
<dbReference type="PROSITE" id="PS50835">
    <property type="entry name" value="IG_LIKE"/>
    <property type="match status" value="1"/>
</dbReference>
<dbReference type="Pfam" id="PF07686">
    <property type="entry name" value="V-set"/>
    <property type="match status" value="1"/>
</dbReference>
<gene>
    <name evidence="4" type="ORF">NDU88_009765</name>
</gene>
<feature type="signal peptide" evidence="2">
    <location>
        <begin position="1"/>
        <end position="34"/>
    </location>
</feature>
<keyword evidence="2" id="KW-0732">Signal</keyword>
<evidence type="ECO:0000256" key="1">
    <source>
        <dbReference type="SAM" id="Phobius"/>
    </source>
</evidence>
<evidence type="ECO:0000313" key="5">
    <source>
        <dbReference type="Proteomes" id="UP001066276"/>
    </source>
</evidence>
<feature type="transmembrane region" description="Helical" evidence="1">
    <location>
        <begin position="183"/>
        <end position="208"/>
    </location>
</feature>
<dbReference type="InterPro" id="IPR042473">
    <property type="entry name" value="VISTA"/>
</dbReference>
<evidence type="ECO:0000259" key="3">
    <source>
        <dbReference type="PROSITE" id="PS50835"/>
    </source>
</evidence>
<dbReference type="GO" id="GO:0046636">
    <property type="term" value="P:negative regulation of alpha-beta T cell activation"/>
    <property type="evidence" value="ECO:0007669"/>
    <property type="project" value="TreeGrafter"/>
</dbReference>
<dbReference type="PANTHER" id="PTHR44819:SF1">
    <property type="entry name" value="V-TYPE IMMUNOGLOBULIN DOMAIN-CONTAINING SUPPRESSOR OF T-CELL ACTIVATION"/>
    <property type="match status" value="1"/>
</dbReference>
<dbReference type="GO" id="GO:0005886">
    <property type="term" value="C:plasma membrane"/>
    <property type="evidence" value="ECO:0007669"/>
    <property type="project" value="TreeGrafter"/>
</dbReference>
<dbReference type="Proteomes" id="UP001066276">
    <property type="component" value="Chromosome 6"/>
</dbReference>
<dbReference type="InterPro" id="IPR003599">
    <property type="entry name" value="Ig_sub"/>
</dbReference>
<keyword evidence="1" id="KW-0472">Membrane</keyword>
<feature type="chain" id="PRO_5043877147" description="Ig-like domain-containing protein" evidence="2">
    <location>
        <begin position="35"/>
        <end position="301"/>
    </location>
</feature>
<comment type="caution">
    <text evidence="4">The sequence shown here is derived from an EMBL/GenBank/DDBJ whole genome shotgun (WGS) entry which is preliminary data.</text>
</comment>
<dbReference type="Gene3D" id="2.60.40.10">
    <property type="entry name" value="Immunoglobulins"/>
    <property type="match status" value="1"/>
</dbReference>
<dbReference type="PANTHER" id="PTHR44819">
    <property type="entry name" value="V-TYPE IMMUNOGLOBULIN DOMAIN-CONTAINING SUPPRESSOR OF T-CELL ACTIVATION"/>
    <property type="match status" value="1"/>
</dbReference>
<dbReference type="EMBL" id="JANPWB010000010">
    <property type="protein sequence ID" value="KAJ1143456.1"/>
    <property type="molecule type" value="Genomic_DNA"/>
</dbReference>
<protein>
    <recommendedName>
        <fullName evidence="3">Ig-like domain-containing protein</fullName>
    </recommendedName>
</protein>
<keyword evidence="1" id="KW-0812">Transmembrane</keyword>
<dbReference type="InterPro" id="IPR013783">
    <property type="entry name" value="Ig-like_fold"/>
</dbReference>
<organism evidence="4 5">
    <name type="scientific">Pleurodeles waltl</name>
    <name type="common">Iberian ribbed newt</name>
    <dbReference type="NCBI Taxonomy" id="8319"/>
    <lineage>
        <taxon>Eukaryota</taxon>
        <taxon>Metazoa</taxon>
        <taxon>Chordata</taxon>
        <taxon>Craniata</taxon>
        <taxon>Vertebrata</taxon>
        <taxon>Euteleostomi</taxon>
        <taxon>Amphibia</taxon>
        <taxon>Batrachia</taxon>
        <taxon>Caudata</taxon>
        <taxon>Salamandroidea</taxon>
        <taxon>Salamandridae</taxon>
        <taxon>Pleurodelinae</taxon>
        <taxon>Pleurodeles</taxon>
    </lineage>
</organism>
<feature type="domain" description="Ig-like" evidence="3">
    <location>
        <begin position="48"/>
        <end position="152"/>
    </location>
</feature>
<sequence length="301" mass="33137">MASDGGPCLFPARTGSSYLAILLLLASYQGQTSSFTISVPHGLYVCPEGQNVSLICKISGTLLDKQDQIGKIWFFSKHKEPNCAERKHIRNVTEKELHSKNGSRHGIESTSDHHGTFRITLTNLSIIDSGGYCCKVEEFKREHGKTSVKQVSHGYMELQVIAAEKVLQNCTFHSFASEDNESITAAALATIACIVGILCLPIILLLVYKQRQAVSNRRAHELVRMDSTVQGLENPVFEEGQGENTQQKPRMNFMACRQPSESGRHLLSEPNSPFSPPITGALFFPSLEPVPDSPPSNIVKI</sequence>
<accession>A0AAV7QVZ9</accession>
<dbReference type="SUPFAM" id="SSF48726">
    <property type="entry name" value="Immunoglobulin"/>
    <property type="match status" value="1"/>
</dbReference>
<evidence type="ECO:0000313" key="4">
    <source>
        <dbReference type="EMBL" id="KAJ1143456.1"/>
    </source>
</evidence>
<dbReference type="InterPro" id="IPR007110">
    <property type="entry name" value="Ig-like_dom"/>
</dbReference>
<keyword evidence="5" id="KW-1185">Reference proteome</keyword>
<keyword evidence="1" id="KW-1133">Transmembrane helix</keyword>
<evidence type="ECO:0000256" key="2">
    <source>
        <dbReference type="SAM" id="SignalP"/>
    </source>
</evidence>
<dbReference type="GO" id="GO:0050776">
    <property type="term" value="P:regulation of immune response"/>
    <property type="evidence" value="ECO:0007669"/>
    <property type="project" value="InterPro"/>
</dbReference>